<name>A0A0L6VQB3_9BASI</name>
<comment type="caution">
    <text evidence="1">The sequence shown here is derived from an EMBL/GenBank/DDBJ whole genome shotgun (WGS) entry which is preliminary data.</text>
</comment>
<feature type="non-terminal residue" evidence="1">
    <location>
        <position position="1"/>
    </location>
</feature>
<dbReference type="Proteomes" id="UP000037035">
    <property type="component" value="Unassembled WGS sequence"/>
</dbReference>
<evidence type="ECO:0000313" key="2">
    <source>
        <dbReference type="Proteomes" id="UP000037035"/>
    </source>
</evidence>
<dbReference type="STRING" id="27349.A0A0L6VQB3"/>
<evidence type="ECO:0008006" key="3">
    <source>
        <dbReference type="Google" id="ProtNLM"/>
    </source>
</evidence>
<keyword evidence="2" id="KW-1185">Reference proteome</keyword>
<proteinExistence type="predicted"/>
<dbReference type="AlphaFoldDB" id="A0A0L6VQB3"/>
<protein>
    <recommendedName>
        <fullName evidence="3">DDE Tnp4 domain-containing protein</fullName>
    </recommendedName>
</protein>
<sequence>PQNYQELYNLRHLSAQDVIKRIFGVVKRRFKVFATGCHYNIEIQVKVIILMTFLHNFMQVNNPNDELTCINIGYLPTSDRGSARDSSKRENITKKMWDDYQHHLQYRQWCEKKNRLRR</sequence>
<dbReference type="VEuPathDB" id="FungiDB:VP01_12136g1"/>
<reference evidence="1 2" key="1">
    <citation type="submission" date="2015-08" db="EMBL/GenBank/DDBJ databases">
        <title>Next Generation Sequencing and Analysis of the Genome of Puccinia sorghi L Schw, the Causal Agent of Maize Common Rust.</title>
        <authorList>
            <person name="Rochi L."/>
            <person name="Burguener G."/>
            <person name="Darino M."/>
            <person name="Turjanski A."/>
            <person name="Kreff E."/>
            <person name="Dieguez M.J."/>
            <person name="Sacco F."/>
        </authorList>
    </citation>
    <scope>NUCLEOTIDE SEQUENCE [LARGE SCALE GENOMIC DNA]</scope>
    <source>
        <strain evidence="1 2">RO10H11247</strain>
    </source>
</reference>
<dbReference type="EMBL" id="LAVV01002373">
    <property type="protein sequence ID" value="KNZ62873.1"/>
    <property type="molecule type" value="Genomic_DNA"/>
</dbReference>
<accession>A0A0L6VQB3</accession>
<evidence type="ECO:0000313" key="1">
    <source>
        <dbReference type="EMBL" id="KNZ62873.1"/>
    </source>
</evidence>
<organism evidence="1 2">
    <name type="scientific">Puccinia sorghi</name>
    <dbReference type="NCBI Taxonomy" id="27349"/>
    <lineage>
        <taxon>Eukaryota</taxon>
        <taxon>Fungi</taxon>
        <taxon>Dikarya</taxon>
        <taxon>Basidiomycota</taxon>
        <taxon>Pucciniomycotina</taxon>
        <taxon>Pucciniomycetes</taxon>
        <taxon>Pucciniales</taxon>
        <taxon>Pucciniaceae</taxon>
        <taxon>Puccinia</taxon>
    </lineage>
</organism>
<gene>
    <name evidence="1" type="ORF">VP01_12136g1</name>
</gene>
<dbReference type="OrthoDB" id="2502527at2759"/>